<feature type="chain" id="PRO_5019060976" description="Solute-binding protein family 3/N-terminal domain-containing protein" evidence="1">
    <location>
        <begin position="43"/>
        <end position="260"/>
    </location>
</feature>
<keyword evidence="4" id="KW-1185">Reference proteome</keyword>
<dbReference type="Pfam" id="PF00497">
    <property type="entry name" value="SBP_bac_3"/>
    <property type="match status" value="1"/>
</dbReference>
<dbReference type="AlphaFoldDB" id="A0A418W1Z3"/>
<evidence type="ECO:0000259" key="2">
    <source>
        <dbReference type="Pfam" id="PF00497"/>
    </source>
</evidence>
<comment type="caution">
    <text evidence="3">The sequence shown here is derived from an EMBL/GenBank/DDBJ whole genome shotgun (WGS) entry which is preliminary data.</text>
</comment>
<dbReference type="Gene3D" id="3.40.190.10">
    <property type="entry name" value="Periplasmic binding protein-like II"/>
    <property type="match status" value="2"/>
</dbReference>
<dbReference type="EMBL" id="QYUL01000001">
    <property type="protein sequence ID" value="RJF83964.1"/>
    <property type="molecule type" value="Genomic_DNA"/>
</dbReference>
<evidence type="ECO:0000313" key="3">
    <source>
        <dbReference type="EMBL" id="RJF83964.1"/>
    </source>
</evidence>
<feature type="signal peptide" evidence="1">
    <location>
        <begin position="1"/>
        <end position="42"/>
    </location>
</feature>
<feature type="domain" description="Solute-binding protein family 3/N-terminal" evidence="2">
    <location>
        <begin position="50"/>
        <end position="195"/>
    </location>
</feature>
<organism evidence="3 4">
    <name type="scientific">Azospirillum cavernae</name>
    <dbReference type="NCBI Taxonomy" id="2320860"/>
    <lineage>
        <taxon>Bacteria</taxon>
        <taxon>Pseudomonadati</taxon>
        <taxon>Pseudomonadota</taxon>
        <taxon>Alphaproteobacteria</taxon>
        <taxon>Rhodospirillales</taxon>
        <taxon>Azospirillaceae</taxon>
        <taxon>Azospirillum</taxon>
    </lineage>
</organism>
<reference evidence="3 4" key="1">
    <citation type="submission" date="2018-09" db="EMBL/GenBank/DDBJ databases">
        <authorList>
            <person name="Zhu H."/>
        </authorList>
    </citation>
    <scope>NUCLEOTIDE SEQUENCE [LARGE SCALE GENOMIC DNA]</scope>
    <source>
        <strain evidence="3 4">K2W22B-5</strain>
    </source>
</reference>
<dbReference type="Proteomes" id="UP000283458">
    <property type="component" value="Unassembled WGS sequence"/>
</dbReference>
<accession>A0A418W1Z3</accession>
<dbReference type="InterPro" id="IPR001638">
    <property type="entry name" value="Solute-binding_3/MltF_N"/>
</dbReference>
<protein>
    <recommendedName>
        <fullName evidence="2">Solute-binding protein family 3/N-terminal domain-containing protein</fullName>
    </recommendedName>
</protein>
<evidence type="ECO:0000313" key="4">
    <source>
        <dbReference type="Proteomes" id="UP000283458"/>
    </source>
</evidence>
<proteinExistence type="predicted"/>
<sequence length="260" mass="27669">MVRQCPVATFFGKEPFLRKSRDMRGFSLIASTLCFCASPALAQEIAVLYNARPPYAVESGGGVTGLIGDPVTAAFKKAGVPFKWEASPINRQLSQIKDSAAPVCGAGWYRNAEREAYAQFTESVYQGKPHLILTRKDSAAAGHRTIDALLADAKIIVLTKGGLSYGPFIDEKLAKAASEKNVTTQENIGMASMIAAGRADLMFMAGEEGEELLKAPELAGKGLILSPLDGMPPAGKRHLMCSRSVPAAVIEALNRAITTP</sequence>
<dbReference type="SUPFAM" id="SSF53850">
    <property type="entry name" value="Periplasmic binding protein-like II"/>
    <property type="match status" value="1"/>
</dbReference>
<name>A0A418W1Z3_9PROT</name>
<evidence type="ECO:0000256" key="1">
    <source>
        <dbReference type="SAM" id="SignalP"/>
    </source>
</evidence>
<keyword evidence="1" id="KW-0732">Signal</keyword>
<gene>
    <name evidence="3" type="ORF">D3877_04915</name>
</gene>